<dbReference type="FunFam" id="3.40.850.10:FF:000050">
    <property type="entry name" value="Kinesin-like protein"/>
    <property type="match status" value="1"/>
</dbReference>
<keyword evidence="3 4" id="KW-0505">Motor protein</keyword>
<dbReference type="SMART" id="SM00129">
    <property type="entry name" value="KISc"/>
    <property type="match status" value="1"/>
</dbReference>
<keyword evidence="5" id="KW-0175">Coiled coil</keyword>
<dbReference type="Gene3D" id="3.40.850.10">
    <property type="entry name" value="Kinesin motor domain"/>
    <property type="match status" value="1"/>
</dbReference>
<dbReference type="InterPro" id="IPR036961">
    <property type="entry name" value="Kinesin_motor_dom_sf"/>
</dbReference>
<evidence type="ECO:0000313" key="8">
    <source>
        <dbReference type="Proteomes" id="UP000250140"/>
    </source>
</evidence>
<evidence type="ECO:0000313" key="7">
    <source>
        <dbReference type="EMBL" id="OCL06381.1"/>
    </source>
</evidence>
<evidence type="ECO:0000256" key="2">
    <source>
        <dbReference type="ARBA" id="ARBA00022840"/>
    </source>
</evidence>
<gene>
    <name evidence="7" type="ORF">AOQ84DRAFT_390209</name>
</gene>
<dbReference type="GO" id="GO:0003777">
    <property type="term" value="F:microtubule motor activity"/>
    <property type="evidence" value="ECO:0007669"/>
    <property type="project" value="InterPro"/>
</dbReference>
<dbReference type="OrthoDB" id="3176171at2759"/>
<dbReference type="GO" id="GO:0007018">
    <property type="term" value="P:microtubule-based movement"/>
    <property type="evidence" value="ECO:0007669"/>
    <property type="project" value="InterPro"/>
</dbReference>
<accession>A0A8E2EX39</accession>
<dbReference type="Proteomes" id="UP000250140">
    <property type="component" value="Unassembled WGS sequence"/>
</dbReference>
<dbReference type="GO" id="GO:0005524">
    <property type="term" value="F:ATP binding"/>
    <property type="evidence" value="ECO:0007669"/>
    <property type="project" value="UniProtKB-UniRule"/>
</dbReference>
<feature type="coiled-coil region" evidence="5">
    <location>
        <begin position="458"/>
        <end position="492"/>
    </location>
</feature>
<dbReference type="GO" id="GO:0005874">
    <property type="term" value="C:microtubule"/>
    <property type="evidence" value="ECO:0007669"/>
    <property type="project" value="UniProtKB-KW"/>
</dbReference>
<evidence type="ECO:0000256" key="3">
    <source>
        <dbReference type="PROSITE-ProRule" id="PRU00283"/>
    </source>
</evidence>
<name>A0A8E2EX39_9PEZI</name>
<keyword evidence="4" id="KW-0493">Microtubule</keyword>
<dbReference type="InterPro" id="IPR019821">
    <property type="entry name" value="Kinesin_motor_CS"/>
</dbReference>
<dbReference type="PANTHER" id="PTHR47117">
    <property type="entry name" value="STAR-RELATED LIPID TRANSFER PROTEIN 9"/>
    <property type="match status" value="1"/>
</dbReference>
<evidence type="ECO:0000256" key="1">
    <source>
        <dbReference type="ARBA" id="ARBA00022741"/>
    </source>
</evidence>
<feature type="domain" description="Kinesin motor" evidence="6">
    <location>
        <begin position="66"/>
        <end position="424"/>
    </location>
</feature>
<evidence type="ECO:0000256" key="4">
    <source>
        <dbReference type="RuleBase" id="RU000394"/>
    </source>
</evidence>
<comment type="similarity">
    <text evidence="3 4">Belongs to the TRAFAC class myosin-kinesin ATPase superfamily. Kinesin family.</text>
</comment>
<proteinExistence type="inferred from homology"/>
<evidence type="ECO:0000256" key="5">
    <source>
        <dbReference type="SAM" id="Coils"/>
    </source>
</evidence>
<dbReference type="InterPro" id="IPR001752">
    <property type="entry name" value="Kinesin_motor_dom"/>
</dbReference>
<dbReference type="Pfam" id="PF00225">
    <property type="entry name" value="Kinesin"/>
    <property type="match status" value="1"/>
</dbReference>
<dbReference type="InterPro" id="IPR027417">
    <property type="entry name" value="P-loop_NTPase"/>
</dbReference>
<dbReference type="CDD" id="cd01365">
    <property type="entry name" value="KISc_KIF1A_KIF1B"/>
    <property type="match status" value="1"/>
</dbReference>
<organism evidence="7 8">
    <name type="scientific">Glonium stellatum</name>
    <dbReference type="NCBI Taxonomy" id="574774"/>
    <lineage>
        <taxon>Eukaryota</taxon>
        <taxon>Fungi</taxon>
        <taxon>Dikarya</taxon>
        <taxon>Ascomycota</taxon>
        <taxon>Pezizomycotina</taxon>
        <taxon>Dothideomycetes</taxon>
        <taxon>Pleosporomycetidae</taxon>
        <taxon>Gloniales</taxon>
        <taxon>Gloniaceae</taxon>
        <taxon>Glonium</taxon>
    </lineage>
</organism>
<dbReference type="EMBL" id="KV750078">
    <property type="protein sequence ID" value="OCL06381.1"/>
    <property type="molecule type" value="Genomic_DNA"/>
</dbReference>
<evidence type="ECO:0000259" key="6">
    <source>
        <dbReference type="PROSITE" id="PS50067"/>
    </source>
</evidence>
<protein>
    <recommendedName>
        <fullName evidence="4">Kinesin-like protein</fullName>
    </recommendedName>
</protein>
<keyword evidence="1 3" id="KW-0547">Nucleotide-binding</keyword>
<keyword evidence="8" id="KW-1185">Reference proteome</keyword>
<dbReference type="PROSITE" id="PS00411">
    <property type="entry name" value="KINESIN_MOTOR_1"/>
    <property type="match status" value="1"/>
</dbReference>
<sequence length="617" mass="69912">MHSLRRHKSREILHHAFQILEDMALDPRLYRSVTSSFESSASAPSLRASEPATWMAPSHAADDAGNVKVVVRVRGFVKRERERGAECLIRMDPGTQTTTLLAPKDFDPVTGRPATRKVYEDKEFTFDKSFWSHDETDPHYAHQEDVYRSFGEEFLDHNFDGYHTCIFAYGQTGSGKSYTMMGTPEQPGLIPRTCEELFERIQQDPSPNTNYHVHVSYFEVYNEHVRDLLVPRLTPPMYLKIRESQTDGVYVQGLTEAEVKSYADVERLMKMGDMTRTTASTKMNDTSSRSHAVFTIQLKQIQHSLLSDETIERCARMRLVDLAGSERAKSTEATGQRLKEGGQINKSLTTLGRVIAALADPRRAPGKGHRRVKDVVPYRDSVLTWLLKDSLGGNSKTAMVACISPSDYEETLSTLRYADQAKRIRTRASVNQDCLSSAQRDAQIREMAEQIRSLQVSVNAASLRKREEATELEDYQKQVAKMQRLMVETRQVSECKIRALTNEVEELRPVNAALRGEIEALRRHLALALGELKNPIIIPPPRDIEGSEFGDEKENIVLDEGDITGEEDSGYDDDDLAKELHEQANEFLKDLGLFRRKVGDDYSRFGPRESLSEVYAN</sequence>
<reference evidence="7 8" key="1">
    <citation type="journal article" date="2016" name="Nat. Commun.">
        <title>Ectomycorrhizal ecology is imprinted in the genome of the dominant symbiotic fungus Cenococcum geophilum.</title>
        <authorList>
            <consortium name="DOE Joint Genome Institute"/>
            <person name="Peter M."/>
            <person name="Kohler A."/>
            <person name="Ohm R.A."/>
            <person name="Kuo A."/>
            <person name="Krutzmann J."/>
            <person name="Morin E."/>
            <person name="Arend M."/>
            <person name="Barry K.W."/>
            <person name="Binder M."/>
            <person name="Choi C."/>
            <person name="Clum A."/>
            <person name="Copeland A."/>
            <person name="Grisel N."/>
            <person name="Haridas S."/>
            <person name="Kipfer T."/>
            <person name="LaButti K."/>
            <person name="Lindquist E."/>
            <person name="Lipzen A."/>
            <person name="Maire R."/>
            <person name="Meier B."/>
            <person name="Mihaltcheva S."/>
            <person name="Molinier V."/>
            <person name="Murat C."/>
            <person name="Poggeler S."/>
            <person name="Quandt C.A."/>
            <person name="Sperisen C."/>
            <person name="Tritt A."/>
            <person name="Tisserant E."/>
            <person name="Crous P.W."/>
            <person name="Henrissat B."/>
            <person name="Nehls U."/>
            <person name="Egli S."/>
            <person name="Spatafora J.W."/>
            <person name="Grigoriev I.V."/>
            <person name="Martin F.M."/>
        </authorList>
    </citation>
    <scope>NUCLEOTIDE SEQUENCE [LARGE SCALE GENOMIC DNA]</scope>
    <source>
        <strain evidence="7 8">CBS 207.34</strain>
    </source>
</reference>
<dbReference type="PRINTS" id="PR00380">
    <property type="entry name" value="KINESINHEAVY"/>
</dbReference>
<keyword evidence="2 3" id="KW-0067">ATP-binding</keyword>
<dbReference type="AlphaFoldDB" id="A0A8E2EX39"/>
<feature type="binding site" evidence="3">
    <location>
        <begin position="170"/>
        <end position="177"/>
    </location>
    <ligand>
        <name>ATP</name>
        <dbReference type="ChEBI" id="CHEBI:30616"/>
    </ligand>
</feature>
<dbReference type="PROSITE" id="PS50067">
    <property type="entry name" value="KINESIN_MOTOR_2"/>
    <property type="match status" value="1"/>
</dbReference>
<dbReference type="SUPFAM" id="SSF52540">
    <property type="entry name" value="P-loop containing nucleoside triphosphate hydrolases"/>
    <property type="match status" value="1"/>
</dbReference>
<dbReference type="GO" id="GO:0008017">
    <property type="term" value="F:microtubule binding"/>
    <property type="evidence" value="ECO:0007669"/>
    <property type="project" value="InterPro"/>
</dbReference>